<dbReference type="InterPro" id="IPR022986">
    <property type="entry name" value="UPF0237_ACT"/>
</dbReference>
<organism evidence="3 4">
    <name type="scientific">Clostridium manihotivorum</name>
    <dbReference type="NCBI Taxonomy" id="2320868"/>
    <lineage>
        <taxon>Bacteria</taxon>
        <taxon>Bacillati</taxon>
        <taxon>Bacillota</taxon>
        <taxon>Clostridia</taxon>
        <taxon>Eubacteriales</taxon>
        <taxon>Clostridiaceae</taxon>
        <taxon>Clostridium</taxon>
    </lineage>
</organism>
<dbReference type="InterPro" id="IPR045865">
    <property type="entry name" value="ACT-like_dom_sf"/>
</dbReference>
<gene>
    <name evidence="3" type="ORF">C1I91_09335</name>
</gene>
<dbReference type="CDD" id="cd04872">
    <property type="entry name" value="ACT_1ZPV"/>
    <property type="match status" value="1"/>
</dbReference>
<dbReference type="RefSeq" id="WP_128212629.1">
    <property type="nucleotide sequence ID" value="NZ_CP025746.1"/>
</dbReference>
<dbReference type="PANTHER" id="PTHR34875:SF6">
    <property type="entry name" value="UPF0237 PROTEIN MJ1558"/>
    <property type="match status" value="1"/>
</dbReference>
<evidence type="ECO:0000256" key="1">
    <source>
        <dbReference type="HAMAP-Rule" id="MF_01054"/>
    </source>
</evidence>
<keyword evidence="4" id="KW-1185">Reference proteome</keyword>
<dbReference type="HAMAP" id="MF_01054">
    <property type="entry name" value="UPF0237"/>
    <property type="match status" value="1"/>
</dbReference>
<proteinExistence type="inferred from homology"/>
<evidence type="ECO:0000313" key="3">
    <source>
        <dbReference type="EMBL" id="QAA31833.1"/>
    </source>
</evidence>
<dbReference type="Proteomes" id="UP000286268">
    <property type="component" value="Chromosome"/>
</dbReference>
<dbReference type="OrthoDB" id="9803078at2"/>
<dbReference type="SUPFAM" id="SSF55021">
    <property type="entry name" value="ACT-like"/>
    <property type="match status" value="1"/>
</dbReference>
<dbReference type="EMBL" id="CP025746">
    <property type="protein sequence ID" value="QAA31833.1"/>
    <property type="molecule type" value="Genomic_DNA"/>
</dbReference>
<dbReference type="AlphaFoldDB" id="A0A410DRM5"/>
<feature type="domain" description="ACT" evidence="2">
    <location>
        <begin position="4"/>
        <end position="78"/>
    </location>
</feature>
<dbReference type="InterPro" id="IPR050990">
    <property type="entry name" value="UPF0237/GcvR_regulator"/>
</dbReference>
<dbReference type="KEGG" id="cmah:C1I91_09335"/>
<sequence length="89" mass="10022">MRSLITVIGKDKIGIIYEVTSVLKESNVNVLDITQTLLDGFFTMIMLADLSKLNMDFSELKTKLDNLGSELNVSIRIQQEALFNSMHTI</sequence>
<evidence type="ECO:0000313" key="4">
    <source>
        <dbReference type="Proteomes" id="UP000286268"/>
    </source>
</evidence>
<evidence type="ECO:0000259" key="2">
    <source>
        <dbReference type="PROSITE" id="PS51671"/>
    </source>
</evidence>
<accession>A0A410DRM5</accession>
<dbReference type="PROSITE" id="PS51671">
    <property type="entry name" value="ACT"/>
    <property type="match status" value="1"/>
</dbReference>
<reference evidence="3 4" key="1">
    <citation type="submission" date="2018-01" db="EMBL/GenBank/DDBJ databases">
        <title>Genome Sequencing and Assembly of Anaerobacter polyendosporus strain CT4.</title>
        <authorList>
            <person name="Tachaapaikoon C."/>
            <person name="Sutheeworapong S."/>
            <person name="Jenjaroenpun P."/>
            <person name="Wongsurawat T."/>
            <person name="Nookeaw I."/>
            <person name="Cheawchanlertfa P."/>
            <person name="Kosugi A."/>
            <person name="Cheevadhanarak S."/>
            <person name="Ratanakhanokchai K."/>
        </authorList>
    </citation>
    <scope>NUCLEOTIDE SEQUENCE [LARGE SCALE GENOMIC DNA]</scope>
    <source>
        <strain evidence="3 4">CT4</strain>
    </source>
</reference>
<dbReference type="Gene3D" id="3.30.70.260">
    <property type="match status" value="1"/>
</dbReference>
<dbReference type="Pfam" id="PF13740">
    <property type="entry name" value="ACT_6"/>
    <property type="match status" value="1"/>
</dbReference>
<comment type="similarity">
    <text evidence="1">Belongs to the UPF0237 family.</text>
</comment>
<protein>
    <recommendedName>
        <fullName evidence="1">UPF0237 protein C1I91_09335</fullName>
    </recommendedName>
</protein>
<dbReference type="NCBIfam" id="NF001220">
    <property type="entry name" value="PRK00194.1"/>
    <property type="match status" value="1"/>
</dbReference>
<dbReference type="PANTHER" id="PTHR34875">
    <property type="entry name" value="UPF0237 PROTEIN MJ1558"/>
    <property type="match status" value="1"/>
</dbReference>
<name>A0A410DRM5_9CLOT</name>
<dbReference type="InterPro" id="IPR002912">
    <property type="entry name" value="ACT_dom"/>
</dbReference>